<evidence type="ECO:0000313" key="12">
    <source>
        <dbReference type="EMBL" id="KAF2733087.1"/>
    </source>
</evidence>
<reference evidence="12" key="1">
    <citation type="journal article" date="2020" name="Stud. Mycol.">
        <title>101 Dothideomycetes genomes: a test case for predicting lifestyles and emergence of pathogens.</title>
        <authorList>
            <person name="Haridas S."/>
            <person name="Albert R."/>
            <person name="Binder M."/>
            <person name="Bloem J."/>
            <person name="Labutti K."/>
            <person name="Salamov A."/>
            <person name="Andreopoulos B."/>
            <person name="Baker S."/>
            <person name="Barry K."/>
            <person name="Bills G."/>
            <person name="Bluhm B."/>
            <person name="Cannon C."/>
            <person name="Castanera R."/>
            <person name="Culley D."/>
            <person name="Daum C."/>
            <person name="Ezra D."/>
            <person name="Gonzalez J."/>
            <person name="Henrissat B."/>
            <person name="Kuo A."/>
            <person name="Liang C."/>
            <person name="Lipzen A."/>
            <person name="Lutzoni F."/>
            <person name="Magnuson J."/>
            <person name="Mondo S."/>
            <person name="Nolan M."/>
            <person name="Ohm R."/>
            <person name="Pangilinan J."/>
            <person name="Park H.-J."/>
            <person name="Ramirez L."/>
            <person name="Alfaro M."/>
            <person name="Sun H."/>
            <person name="Tritt A."/>
            <person name="Yoshinaga Y."/>
            <person name="Zwiers L.-H."/>
            <person name="Turgeon B."/>
            <person name="Goodwin S."/>
            <person name="Spatafora J."/>
            <person name="Crous P."/>
            <person name="Grigoriev I."/>
        </authorList>
    </citation>
    <scope>NUCLEOTIDE SEQUENCE</scope>
    <source>
        <strain evidence="12">CBS 125425</strain>
    </source>
</reference>
<protein>
    <recommendedName>
        <fullName evidence="11">CFEM domain-containing protein</fullName>
    </recommendedName>
</protein>
<feature type="region of interest" description="Disordered" evidence="10">
    <location>
        <begin position="193"/>
        <end position="291"/>
    </location>
</feature>
<evidence type="ECO:0000256" key="10">
    <source>
        <dbReference type="SAM" id="MobiDB-lite"/>
    </source>
</evidence>
<gene>
    <name evidence="12" type="ORF">EJ04DRAFT_524739</name>
</gene>
<evidence type="ECO:0000256" key="2">
    <source>
        <dbReference type="ARBA" id="ARBA00004613"/>
    </source>
</evidence>
<dbReference type="GO" id="GO:0046872">
    <property type="term" value="F:metal ion binding"/>
    <property type="evidence" value="ECO:0007669"/>
    <property type="project" value="UniProtKB-UniRule"/>
</dbReference>
<feature type="compositionally biased region" description="Low complexity" evidence="10">
    <location>
        <begin position="264"/>
        <end position="282"/>
    </location>
</feature>
<dbReference type="AlphaFoldDB" id="A0A9P4QXP3"/>
<evidence type="ECO:0000256" key="9">
    <source>
        <dbReference type="PROSITE-ProRule" id="PRU01356"/>
    </source>
</evidence>
<keyword evidence="7 9" id="KW-1015">Disulfide bond</keyword>
<dbReference type="EMBL" id="ML996166">
    <property type="protein sequence ID" value="KAF2733087.1"/>
    <property type="molecule type" value="Genomic_DNA"/>
</dbReference>
<evidence type="ECO:0000256" key="4">
    <source>
        <dbReference type="ARBA" id="ARBA00022525"/>
    </source>
</evidence>
<evidence type="ECO:0000256" key="6">
    <source>
        <dbReference type="ARBA" id="ARBA00022729"/>
    </source>
</evidence>
<feature type="disulfide bond" evidence="9">
    <location>
        <begin position="367"/>
        <end position="400"/>
    </location>
</feature>
<feature type="domain" description="CFEM" evidence="11">
    <location>
        <begin position="311"/>
        <end position="427"/>
    </location>
</feature>
<proteinExistence type="inferred from homology"/>
<feature type="compositionally biased region" description="Polar residues" evidence="10">
    <location>
        <begin position="242"/>
        <end position="253"/>
    </location>
</feature>
<feature type="compositionally biased region" description="Pro residues" evidence="10">
    <location>
        <begin position="512"/>
        <end position="521"/>
    </location>
</feature>
<keyword evidence="9" id="KW-0479">Metal-binding</keyword>
<dbReference type="Proteomes" id="UP000799444">
    <property type="component" value="Unassembled WGS sequence"/>
</dbReference>
<comment type="caution">
    <text evidence="12">The sequence shown here is derived from an EMBL/GenBank/DDBJ whole genome shotgun (WGS) entry which is preliminary data.</text>
</comment>
<accession>A0A9P4QXP3</accession>
<sequence length="603" mass="62202">MKAAYALLISGVAATWNRRASHFNSPQYNNNECSDDQRGGYDWSDLPEGSFSGYKDFNFGGGVGGGWSCSNKFNKRDGLVKRTFDDSKCIKNKVGTKTPATFDCGDKRKEGFSVKEIKISVEFDCNLKFHYKMPDQSICKHEVPCSAGGSVVQNTQCGGAQGVEVYLGEHKQPNRDDCEIGFHHIGFDCNPGYTPPAKTSTPPAETSTSPPVYSSPPESSAPESSAVETSTPPENTPPPVYQSLTSSVGIYTNSSAPIPPPPATSSEEVPVSSEAPSSSVPVYTPPGSTEVVESSSVPLYTAPSSIVESSSVFSAPEESSTTASPQSSSPPGPPGGYTPPECLPKCMNTWIEIQTGCKDNTDVNCYCQNPDFTKSVIECVKAWASDEETQQALTYLVGICASYVPQNPGIITNCPSTVPLGPTYTPPPAPSASESSVPVVPVPESSAEASSIAVPPASETIVTSAAPLTSAPPAPPAGPSIPCTTITYETTVGTSTISTTVTVPQVVFTTEPPAPPAPGAPAPSSSEEPVALVPGTPPPAVAITTGAVPPYPVPSSLGTVTLPAGTGASATQTGPAQFTGAASSVHVGYAPALAGAMLAFFAL</sequence>
<evidence type="ECO:0000313" key="13">
    <source>
        <dbReference type="Proteomes" id="UP000799444"/>
    </source>
</evidence>
<keyword evidence="5" id="KW-0472">Membrane</keyword>
<feature type="compositionally biased region" description="Low complexity" evidence="10">
    <location>
        <begin position="311"/>
        <end position="327"/>
    </location>
</feature>
<keyword evidence="8" id="KW-0449">Lipoprotein</keyword>
<keyword evidence="5" id="KW-0336">GPI-anchor</keyword>
<dbReference type="InterPro" id="IPR008427">
    <property type="entry name" value="Extracellular_membr_CFEM_dom"/>
</dbReference>
<evidence type="ECO:0000256" key="5">
    <source>
        <dbReference type="ARBA" id="ARBA00022622"/>
    </source>
</evidence>
<dbReference type="GO" id="GO:0005576">
    <property type="term" value="C:extracellular region"/>
    <property type="evidence" value="ECO:0007669"/>
    <property type="project" value="UniProtKB-SubCell"/>
</dbReference>
<feature type="region of interest" description="Disordered" evidence="10">
    <location>
        <begin position="311"/>
        <end position="336"/>
    </location>
</feature>
<dbReference type="Pfam" id="PF05730">
    <property type="entry name" value="CFEM"/>
    <property type="match status" value="1"/>
</dbReference>
<name>A0A9P4QXP3_9PLEO</name>
<keyword evidence="9" id="KW-0349">Heme</keyword>
<feature type="binding site" description="axial binding residue" evidence="9">
    <location>
        <position position="362"/>
    </location>
    <ligand>
        <name>heme</name>
        <dbReference type="ChEBI" id="CHEBI:30413"/>
    </ligand>
    <ligandPart>
        <name>Fe</name>
        <dbReference type="ChEBI" id="CHEBI:18248"/>
    </ligandPart>
</feature>
<dbReference type="PROSITE" id="PS52012">
    <property type="entry name" value="CFEM"/>
    <property type="match status" value="1"/>
</dbReference>
<feature type="region of interest" description="Disordered" evidence="10">
    <location>
        <begin position="511"/>
        <end position="532"/>
    </location>
</feature>
<evidence type="ECO:0000256" key="1">
    <source>
        <dbReference type="ARBA" id="ARBA00004589"/>
    </source>
</evidence>
<comment type="subcellular location">
    <subcellularLocation>
        <location evidence="1">Membrane</location>
        <topology evidence="1">Lipid-anchor</topology>
        <topology evidence="1">GPI-anchor</topology>
    </subcellularLocation>
    <subcellularLocation>
        <location evidence="2">Secreted</location>
    </subcellularLocation>
</comment>
<keyword evidence="6" id="KW-0732">Signal</keyword>
<keyword evidence="4" id="KW-0964">Secreted</keyword>
<keyword evidence="9" id="KW-0408">Iron</keyword>
<evidence type="ECO:0000259" key="11">
    <source>
        <dbReference type="PROSITE" id="PS52012"/>
    </source>
</evidence>
<organism evidence="12 13">
    <name type="scientific">Polyplosphaeria fusca</name>
    <dbReference type="NCBI Taxonomy" id="682080"/>
    <lineage>
        <taxon>Eukaryota</taxon>
        <taxon>Fungi</taxon>
        <taxon>Dikarya</taxon>
        <taxon>Ascomycota</taxon>
        <taxon>Pezizomycotina</taxon>
        <taxon>Dothideomycetes</taxon>
        <taxon>Pleosporomycetidae</taxon>
        <taxon>Pleosporales</taxon>
        <taxon>Tetraplosphaeriaceae</taxon>
        <taxon>Polyplosphaeria</taxon>
    </lineage>
</organism>
<comment type="similarity">
    <text evidence="3">Belongs to the RBT5 family.</text>
</comment>
<comment type="caution">
    <text evidence="9">Lacks conserved residue(s) required for the propagation of feature annotation.</text>
</comment>
<evidence type="ECO:0000256" key="8">
    <source>
        <dbReference type="ARBA" id="ARBA00023288"/>
    </source>
</evidence>
<dbReference type="OrthoDB" id="5431405at2759"/>
<feature type="compositionally biased region" description="Low complexity" evidence="10">
    <location>
        <begin position="195"/>
        <end position="233"/>
    </location>
</feature>
<keyword evidence="13" id="KW-1185">Reference proteome</keyword>
<evidence type="ECO:0000256" key="3">
    <source>
        <dbReference type="ARBA" id="ARBA00010031"/>
    </source>
</evidence>
<dbReference type="GO" id="GO:0098552">
    <property type="term" value="C:side of membrane"/>
    <property type="evidence" value="ECO:0007669"/>
    <property type="project" value="UniProtKB-KW"/>
</dbReference>
<keyword evidence="5" id="KW-0325">Glycoprotein</keyword>
<dbReference type="SMART" id="SM00747">
    <property type="entry name" value="CFEM"/>
    <property type="match status" value="1"/>
</dbReference>
<evidence type="ECO:0000256" key="7">
    <source>
        <dbReference type="ARBA" id="ARBA00023157"/>
    </source>
</evidence>